<feature type="compositionally biased region" description="Gly residues" evidence="1">
    <location>
        <begin position="202"/>
        <end position="212"/>
    </location>
</feature>
<sequence length="212" mass="22686">MKHAGRHVPAGSGFEPVGFRQVGDPVVAFGEILQAGADLLLRGSRLKAEKGVGEASAVVVELRREIVALRFAALPDFFRVFVAVMHMVRQRSEVVEKFRVDRPAAAAVPEPFAEQFRAEFGDRFGERHEGAVRGHRMTDAFVHAGERPVVRRGGAGQPAFIDAATGSAQRVVIVGVQFDPAAGDAERARHPVRGKAQDAVSGGEGGTQFLGI</sequence>
<name>A0A645H8C9_9ZZZZ</name>
<evidence type="ECO:0000313" key="2">
    <source>
        <dbReference type="EMBL" id="MPN35238.1"/>
    </source>
</evidence>
<feature type="region of interest" description="Disordered" evidence="1">
    <location>
        <begin position="185"/>
        <end position="212"/>
    </location>
</feature>
<protein>
    <submittedName>
        <fullName evidence="2">Uncharacterized protein</fullName>
    </submittedName>
</protein>
<comment type="caution">
    <text evidence="2">The sequence shown here is derived from an EMBL/GenBank/DDBJ whole genome shotgun (WGS) entry which is preliminary data.</text>
</comment>
<organism evidence="2">
    <name type="scientific">bioreactor metagenome</name>
    <dbReference type="NCBI Taxonomy" id="1076179"/>
    <lineage>
        <taxon>unclassified sequences</taxon>
        <taxon>metagenomes</taxon>
        <taxon>ecological metagenomes</taxon>
    </lineage>
</organism>
<accession>A0A645H8C9</accession>
<proteinExistence type="predicted"/>
<evidence type="ECO:0000256" key="1">
    <source>
        <dbReference type="SAM" id="MobiDB-lite"/>
    </source>
</evidence>
<reference evidence="2" key="1">
    <citation type="submission" date="2019-08" db="EMBL/GenBank/DDBJ databases">
        <authorList>
            <person name="Kucharzyk K."/>
            <person name="Murdoch R.W."/>
            <person name="Higgins S."/>
            <person name="Loffler F."/>
        </authorList>
    </citation>
    <scope>NUCLEOTIDE SEQUENCE</scope>
</reference>
<gene>
    <name evidence="2" type="ORF">SDC9_182735</name>
</gene>
<dbReference type="AlphaFoldDB" id="A0A645H8C9"/>
<dbReference type="EMBL" id="VSSQ01088689">
    <property type="protein sequence ID" value="MPN35238.1"/>
    <property type="molecule type" value="Genomic_DNA"/>
</dbReference>